<sequence length="188" mass="19769">MAVIGSGIRAFAKANAVCCQVASGCSFLLALALIIGGSILVDKNKEELPWDALCDDFEQHHKQFAAGVAMVFFGCVALVAASIMLCCACGFAAFGNTSKSEVATSPYPQTMQPGGYPTQPVATMVYPMGNAQTPTPISLNPYLQQTETEGAHYPTAPGLRPPPPLNSTLPPYEQAVAPYPPSAPVQKY</sequence>
<accession>A0A5K3FHA3</accession>
<dbReference type="AlphaFoldDB" id="A0A5K3FHA3"/>
<feature type="compositionally biased region" description="Pro residues" evidence="1">
    <location>
        <begin position="178"/>
        <end position="188"/>
    </location>
</feature>
<organism evidence="3">
    <name type="scientific">Mesocestoides corti</name>
    <name type="common">Flatworm</name>
    <dbReference type="NCBI Taxonomy" id="53468"/>
    <lineage>
        <taxon>Eukaryota</taxon>
        <taxon>Metazoa</taxon>
        <taxon>Spiralia</taxon>
        <taxon>Lophotrochozoa</taxon>
        <taxon>Platyhelminthes</taxon>
        <taxon>Cestoda</taxon>
        <taxon>Eucestoda</taxon>
        <taxon>Cyclophyllidea</taxon>
        <taxon>Mesocestoididae</taxon>
        <taxon>Mesocestoides</taxon>
    </lineage>
</organism>
<proteinExistence type="predicted"/>
<protein>
    <submittedName>
        <fullName evidence="3">Uncharacterized protein</fullName>
    </submittedName>
</protein>
<feature type="region of interest" description="Disordered" evidence="1">
    <location>
        <begin position="151"/>
        <end position="188"/>
    </location>
</feature>
<evidence type="ECO:0000256" key="2">
    <source>
        <dbReference type="SAM" id="Phobius"/>
    </source>
</evidence>
<feature type="transmembrane region" description="Helical" evidence="2">
    <location>
        <begin position="64"/>
        <end position="94"/>
    </location>
</feature>
<keyword evidence="2" id="KW-0812">Transmembrane</keyword>
<name>A0A5K3FHA3_MESCO</name>
<keyword evidence="2" id="KW-0472">Membrane</keyword>
<feature type="transmembrane region" description="Helical" evidence="2">
    <location>
        <begin position="21"/>
        <end position="41"/>
    </location>
</feature>
<evidence type="ECO:0000313" key="3">
    <source>
        <dbReference type="WBParaSite" id="MCU_007373-RA"/>
    </source>
</evidence>
<dbReference type="WBParaSite" id="MCU_007373-RA">
    <property type="protein sequence ID" value="MCU_007373-RA"/>
    <property type="gene ID" value="MCU_007373"/>
</dbReference>
<keyword evidence="2" id="KW-1133">Transmembrane helix</keyword>
<reference evidence="3" key="1">
    <citation type="submission" date="2019-11" db="UniProtKB">
        <authorList>
            <consortium name="WormBaseParasite"/>
        </authorList>
    </citation>
    <scope>IDENTIFICATION</scope>
</reference>
<evidence type="ECO:0000256" key="1">
    <source>
        <dbReference type="SAM" id="MobiDB-lite"/>
    </source>
</evidence>